<proteinExistence type="predicted"/>
<evidence type="ECO:0000313" key="2">
    <source>
        <dbReference type="Proteomes" id="UP000633509"/>
    </source>
</evidence>
<dbReference type="EMBL" id="JADBEK010000001">
    <property type="protein sequence ID" value="MBE1590922.1"/>
    <property type="molecule type" value="Genomic_DNA"/>
</dbReference>
<comment type="caution">
    <text evidence="1">The sequence shown here is derived from an EMBL/GenBank/DDBJ whole genome shotgun (WGS) entry which is preliminary data.</text>
</comment>
<keyword evidence="2" id="KW-1185">Reference proteome</keyword>
<reference evidence="1 2" key="1">
    <citation type="submission" date="2020-10" db="EMBL/GenBank/DDBJ databases">
        <title>Sequencing the genomes of 1000 actinobacteria strains.</title>
        <authorList>
            <person name="Klenk H.-P."/>
        </authorList>
    </citation>
    <scope>NUCLEOTIDE SEQUENCE [LARGE SCALE GENOMIC DNA]</scope>
    <source>
        <strain evidence="1 2">DSM 43173</strain>
    </source>
</reference>
<dbReference type="Proteomes" id="UP000633509">
    <property type="component" value="Unassembled WGS sequence"/>
</dbReference>
<name>A0ABR9MEJ4_9ACTN</name>
<accession>A0ABR9MEJ4</accession>
<evidence type="ECO:0000313" key="1">
    <source>
        <dbReference type="EMBL" id="MBE1590922.1"/>
    </source>
</evidence>
<gene>
    <name evidence="1" type="ORF">H4W80_009180</name>
</gene>
<organism evidence="1 2">
    <name type="scientific">Nonomuraea angiospora</name>
    <dbReference type="NCBI Taxonomy" id="46172"/>
    <lineage>
        <taxon>Bacteria</taxon>
        <taxon>Bacillati</taxon>
        <taxon>Actinomycetota</taxon>
        <taxon>Actinomycetes</taxon>
        <taxon>Streptosporangiales</taxon>
        <taxon>Streptosporangiaceae</taxon>
        <taxon>Nonomuraea</taxon>
    </lineage>
</organism>
<protein>
    <submittedName>
        <fullName evidence="1">Uncharacterized protein</fullName>
    </submittedName>
</protein>
<sequence length="62" mass="6364">MRCGKAGSARVPNAATGQLKEAADPCRLVLPAGRETLADYYANELRTAIGAGGLAPGARSYD</sequence>